<proteinExistence type="predicted"/>
<dbReference type="Proteomes" id="UP000192813">
    <property type="component" value="Unassembled WGS sequence"/>
</dbReference>
<sequence>MAAMLLFNYLSKAKNIEAAVYSWYDQQVENVDHTVEAMSTHDIDSIYQFVSSKHLSDDQFVVQLNQFVNQVNLANKQVYFLNGEAEWALVEEKNELITYVKEVIEYKEANHPVQGVVLDIEPQSLEEYQDDPKAVWGTLVDNLKEVYGLTKAANMELIVCLPYYLDTKGFDEELEAIISEASDEVAIMNYYRGKEIDHIAKEVSVSKQYDKSIQTVYELQQVGIADLTAQNTYHDEGLLAMIENFQALTNYYGNQEIHLGIHEFNSLLALTSLEEE</sequence>
<evidence type="ECO:0000313" key="1">
    <source>
        <dbReference type="EMBL" id="PNL91236.1"/>
    </source>
</evidence>
<dbReference type="RefSeq" id="WP_083068077.1">
    <property type="nucleotide sequence ID" value="NZ_CBCPHS010000006.1"/>
</dbReference>
<dbReference type="AlphaFoldDB" id="A0A2J9PLQ3"/>
<dbReference type="EMBL" id="NBTM02000001">
    <property type="protein sequence ID" value="PNL91236.1"/>
    <property type="molecule type" value="Genomic_DNA"/>
</dbReference>
<reference evidence="2" key="1">
    <citation type="submission" date="2017-12" db="EMBL/GenBank/DDBJ databases">
        <title>FDA dAtabase for Regulatory Grade micrObial Sequences (FDA-ARGOS): Supporting development and validation of Infectious Disease Dx tests.</title>
        <authorList>
            <person name="Hoffmann M."/>
            <person name="Allard M."/>
            <person name="Evans P."/>
            <person name="Brown E."/>
            <person name="Tallon L."/>
            <person name="Sadzewicz L."/>
            <person name="Sengamalay N."/>
            <person name="Ott S."/>
            <person name="Godinez A."/>
            <person name="Nagaraj S."/>
            <person name="Vavikolanu K."/>
            <person name="Aluvathingal J."/>
            <person name="Nadendla S."/>
            <person name="Sichtig H."/>
        </authorList>
    </citation>
    <scope>NUCLEOTIDE SEQUENCE [LARGE SCALE GENOMIC DNA]</scope>
    <source>
        <strain evidence="2">FDAARGOS_249</strain>
    </source>
</reference>
<evidence type="ECO:0000313" key="2">
    <source>
        <dbReference type="Proteomes" id="UP000192813"/>
    </source>
</evidence>
<protein>
    <submittedName>
        <fullName evidence="1">Uncharacterized protein</fullName>
    </submittedName>
</protein>
<comment type="caution">
    <text evidence="1">The sequence shown here is derived from an EMBL/GenBank/DDBJ whole genome shotgun (WGS) entry which is preliminary data.</text>
</comment>
<gene>
    <name evidence="1" type="ORF">A6J77_002920</name>
</gene>
<organism evidence="1 2">
    <name type="scientific">Aerococcus viridans</name>
    <dbReference type="NCBI Taxonomy" id="1377"/>
    <lineage>
        <taxon>Bacteria</taxon>
        <taxon>Bacillati</taxon>
        <taxon>Bacillota</taxon>
        <taxon>Bacilli</taxon>
        <taxon>Lactobacillales</taxon>
        <taxon>Aerococcaceae</taxon>
        <taxon>Aerococcus</taxon>
    </lineage>
</organism>
<name>A0A2J9PLQ3_9LACT</name>
<accession>A0A2J9PLQ3</accession>